<feature type="region of interest" description="Disordered" evidence="1">
    <location>
        <begin position="90"/>
        <end position="111"/>
    </location>
</feature>
<evidence type="ECO:0000313" key="3">
    <source>
        <dbReference type="Proteomes" id="UP000214596"/>
    </source>
</evidence>
<sequence>KAAAYIAIEVVLTIVIGLLTGPAGAAARIATVTAKFTMGVKKVGAVSHAAQALKTFTSTVDGLVDILPDYDKLAGHLALRRKSAIPDKRVNDTAQVKEEHEPRNGKCRLCK</sequence>
<reference evidence="2 3" key="1">
    <citation type="journal article" date="2017" name="Appl. Environ. Microbiol.">
        <title>Parallel evolution of two clades of a major Atlantic endemic Vibrio parahaemolyticus pathogen lineage by independent acquisition of related pathogenicity islands.</title>
        <authorList>
            <person name="Xu F."/>
            <person name="Gonzalez-Escalona N."/>
            <person name="Drees K.P."/>
            <person name="Sebra R.P."/>
            <person name="Cooper V.S."/>
            <person name="Jones S.H."/>
            <person name="Whistler C.A."/>
        </authorList>
    </citation>
    <scope>NUCLEOTIDE SEQUENCE [LARGE SCALE GENOMIC DNA]</scope>
    <source>
        <strain evidence="2 3">MAVP-3</strain>
    </source>
</reference>
<evidence type="ECO:0000256" key="1">
    <source>
        <dbReference type="SAM" id="MobiDB-lite"/>
    </source>
</evidence>
<evidence type="ECO:0000313" key="2">
    <source>
        <dbReference type="EMBL" id="OXE29807.1"/>
    </source>
</evidence>
<dbReference type="AlphaFoldDB" id="A0A227J5P9"/>
<organism evidence="2 3">
    <name type="scientific">Vibrio parahaemolyticus</name>
    <dbReference type="NCBI Taxonomy" id="670"/>
    <lineage>
        <taxon>Bacteria</taxon>
        <taxon>Pseudomonadati</taxon>
        <taxon>Pseudomonadota</taxon>
        <taxon>Gammaproteobacteria</taxon>
        <taxon>Vibrionales</taxon>
        <taxon>Vibrionaceae</taxon>
        <taxon>Vibrio</taxon>
    </lineage>
</organism>
<comment type="caution">
    <text evidence="2">The sequence shown here is derived from an EMBL/GenBank/DDBJ whole genome shotgun (WGS) entry which is preliminary data.</text>
</comment>
<gene>
    <name evidence="2" type="ORF">CA163_26690</name>
</gene>
<proteinExistence type="predicted"/>
<dbReference type="Proteomes" id="UP000214596">
    <property type="component" value="Unassembled WGS sequence"/>
</dbReference>
<feature type="non-terminal residue" evidence="2">
    <location>
        <position position="1"/>
    </location>
</feature>
<dbReference type="EMBL" id="NIXT01002869">
    <property type="protein sequence ID" value="OXE29807.1"/>
    <property type="molecule type" value="Genomic_DNA"/>
</dbReference>
<protein>
    <submittedName>
        <fullName evidence="2">Uncharacterized protein</fullName>
    </submittedName>
</protein>
<feature type="non-terminal residue" evidence="2">
    <location>
        <position position="111"/>
    </location>
</feature>
<accession>A0A227J5P9</accession>
<feature type="compositionally biased region" description="Basic and acidic residues" evidence="1">
    <location>
        <begin position="90"/>
        <end position="104"/>
    </location>
</feature>
<name>A0A227J5P9_VIBPH</name>